<dbReference type="SMART" id="SM00983">
    <property type="entry name" value="TPK_B1_binding"/>
    <property type="match status" value="1"/>
</dbReference>
<dbReference type="GO" id="GO:0030975">
    <property type="term" value="F:thiamine binding"/>
    <property type="evidence" value="ECO:0007669"/>
    <property type="project" value="UniProtKB-UniRule"/>
</dbReference>
<dbReference type="InterPro" id="IPR007371">
    <property type="entry name" value="TPK_catalytic"/>
</dbReference>
<dbReference type="GO" id="GO:0005524">
    <property type="term" value="F:ATP binding"/>
    <property type="evidence" value="ECO:0007669"/>
    <property type="project" value="UniProtKB-UniRule"/>
</dbReference>
<evidence type="ECO:0000313" key="9">
    <source>
        <dbReference type="EMBL" id="CDR39349.1"/>
    </source>
</evidence>
<comment type="catalytic activity">
    <reaction evidence="7">
        <text>thiamine + ATP = thiamine diphosphate + AMP + H(+)</text>
        <dbReference type="Rhea" id="RHEA:11576"/>
        <dbReference type="ChEBI" id="CHEBI:15378"/>
        <dbReference type="ChEBI" id="CHEBI:18385"/>
        <dbReference type="ChEBI" id="CHEBI:30616"/>
        <dbReference type="ChEBI" id="CHEBI:58937"/>
        <dbReference type="ChEBI" id="CHEBI:456215"/>
    </reaction>
</comment>
<dbReference type="AlphaFoldDB" id="A0A061AP07"/>
<comment type="similarity">
    <text evidence="2 7">Belongs to the thiamine pyrophosphokinase family.</text>
</comment>
<dbReference type="SUPFAM" id="SSF63999">
    <property type="entry name" value="Thiamin pyrophosphokinase, catalytic domain"/>
    <property type="match status" value="1"/>
</dbReference>
<dbReference type="CDD" id="cd07995">
    <property type="entry name" value="TPK"/>
    <property type="match status" value="1"/>
</dbReference>
<proteinExistence type="inferred from homology"/>
<dbReference type="Pfam" id="PF04265">
    <property type="entry name" value="TPK_B1_binding"/>
    <property type="match status" value="1"/>
</dbReference>
<name>A0A061AP07_RHOTO</name>
<dbReference type="GO" id="GO:0016301">
    <property type="term" value="F:kinase activity"/>
    <property type="evidence" value="ECO:0007669"/>
    <property type="project" value="UniProtKB-UniRule"/>
</dbReference>
<dbReference type="Gene3D" id="2.60.120.320">
    <property type="entry name" value="Thiamin pyrophosphokinase, thiamin-binding domain"/>
    <property type="match status" value="1"/>
</dbReference>
<dbReference type="GO" id="GO:0006772">
    <property type="term" value="P:thiamine metabolic process"/>
    <property type="evidence" value="ECO:0007669"/>
    <property type="project" value="InterPro"/>
</dbReference>
<dbReference type="SUPFAM" id="SSF63862">
    <property type="entry name" value="Thiamin pyrophosphokinase, substrate-binding domain"/>
    <property type="match status" value="1"/>
</dbReference>
<dbReference type="GO" id="GO:0004788">
    <property type="term" value="F:thiamine diphosphokinase activity"/>
    <property type="evidence" value="ECO:0007669"/>
    <property type="project" value="UniProtKB-UniRule"/>
</dbReference>
<dbReference type="InterPro" id="IPR016966">
    <property type="entry name" value="Thiamin_pyrophosphokinase_euk"/>
</dbReference>
<dbReference type="Pfam" id="PF04263">
    <property type="entry name" value="TPK_catalytic"/>
    <property type="match status" value="1"/>
</dbReference>
<evidence type="ECO:0000256" key="7">
    <source>
        <dbReference type="PIRNR" id="PIRNR031057"/>
    </source>
</evidence>
<dbReference type="InterPro" id="IPR036371">
    <property type="entry name" value="TPK_B1-bd_sf"/>
</dbReference>
<evidence type="ECO:0000259" key="8">
    <source>
        <dbReference type="SMART" id="SM00983"/>
    </source>
</evidence>
<dbReference type="InterPro" id="IPR036759">
    <property type="entry name" value="TPK_catalytic_sf"/>
</dbReference>
<dbReference type="UniPathway" id="UPA00060">
    <property type="reaction ID" value="UER00597"/>
</dbReference>
<dbReference type="OrthoDB" id="25149at2759"/>
<feature type="domain" description="Thiamin pyrophosphokinase thiamin-binding" evidence="8">
    <location>
        <begin position="199"/>
        <end position="269"/>
    </location>
</feature>
<dbReference type="FunFam" id="2.60.120.320:FF:000001">
    <property type="entry name" value="Thiamine pyrophosphokinase"/>
    <property type="match status" value="1"/>
</dbReference>
<dbReference type="EC" id="2.7.6.2" evidence="7"/>
<comment type="pathway">
    <text evidence="1 7">Cofactor biosynthesis; thiamine diphosphate biosynthesis; thiamine diphosphate from thiamine: step 1/1.</text>
</comment>
<dbReference type="GO" id="GO:0009229">
    <property type="term" value="P:thiamine diphosphate biosynthetic process"/>
    <property type="evidence" value="ECO:0007669"/>
    <property type="project" value="UniProtKB-UniRule"/>
</dbReference>
<dbReference type="InterPro" id="IPR006282">
    <property type="entry name" value="Thi_PPkinase"/>
</dbReference>
<evidence type="ECO:0000256" key="3">
    <source>
        <dbReference type="ARBA" id="ARBA00022679"/>
    </source>
</evidence>
<sequence length="280" mass="30738">MTDVTLWDTHSLLSSPHNTARAPNSPPPPRNALIILNSPLPPQPLFRRLWDAASLRFCADGGANRLFDRFVKGKGRAADGWDDELDGDEGRWLPDLVLGDLDSLREDARRYYEGKGVRVEQDPDEYSTDLGKTVTRLSQLESSSPSQAPYQLVIIGGLSGRLDQTVHTLHALTLLAEKEGRERVWTVGRESAAVVLKKGKHHLKLDLSLFGKTCGILPLGTSSAHVTTTGLEWNLGPKDHMYPTSLSTAVSTSNHLVQEDVTVETDVAVIWTMEVRGGAE</sequence>
<evidence type="ECO:0000256" key="6">
    <source>
        <dbReference type="ARBA" id="ARBA00022840"/>
    </source>
</evidence>
<accession>A0A061AP07</accession>
<keyword evidence="5 7" id="KW-0418">Kinase</keyword>
<evidence type="ECO:0000256" key="1">
    <source>
        <dbReference type="ARBA" id="ARBA00005078"/>
    </source>
</evidence>
<dbReference type="EMBL" id="LK052939">
    <property type="protein sequence ID" value="CDR39349.1"/>
    <property type="molecule type" value="Genomic_DNA"/>
</dbReference>
<keyword evidence="3 7" id="KW-0808">Transferase</keyword>
<organism evidence="9">
    <name type="scientific">Rhodotorula toruloides</name>
    <name type="common">Yeast</name>
    <name type="synonym">Rhodosporidium toruloides</name>
    <dbReference type="NCBI Taxonomy" id="5286"/>
    <lineage>
        <taxon>Eukaryota</taxon>
        <taxon>Fungi</taxon>
        <taxon>Dikarya</taxon>
        <taxon>Basidiomycota</taxon>
        <taxon>Pucciniomycotina</taxon>
        <taxon>Microbotryomycetes</taxon>
        <taxon>Sporidiobolales</taxon>
        <taxon>Sporidiobolaceae</taxon>
        <taxon>Rhodotorula</taxon>
    </lineage>
</organism>
<evidence type="ECO:0000256" key="5">
    <source>
        <dbReference type="ARBA" id="ARBA00022777"/>
    </source>
</evidence>
<keyword evidence="6 7" id="KW-0067">ATP-binding</keyword>
<evidence type="ECO:0000256" key="2">
    <source>
        <dbReference type="ARBA" id="ARBA00006785"/>
    </source>
</evidence>
<dbReference type="PIRSF" id="PIRSF031057">
    <property type="entry name" value="Thiamin_pyrophosphokinase"/>
    <property type="match status" value="1"/>
</dbReference>
<dbReference type="NCBIfam" id="TIGR01378">
    <property type="entry name" value="thi_PPkinase"/>
    <property type="match status" value="1"/>
</dbReference>
<dbReference type="PANTHER" id="PTHR13622">
    <property type="entry name" value="THIAMIN PYROPHOSPHOKINASE"/>
    <property type="match status" value="1"/>
</dbReference>
<protein>
    <recommendedName>
        <fullName evidence="7">Thiamine pyrophosphokinase</fullName>
        <ecNumber evidence="7">2.7.6.2</ecNumber>
    </recommendedName>
</protein>
<gene>
    <name evidence="9" type="ORF">RHTO0S_04e04192g</name>
</gene>
<dbReference type="Gene3D" id="3.40.50.10240">
    <property type="entry name" value="Thiamin pyrophosphokinase, catalytic domain"/>
    <property type="match status" value="1"/>
</dbReference>
<evidence type="ECO:0000256" key="4">
    <source>
        <dbReference type="ARBA" id="ARBA00022741"/>
    </source>
</evidence>
<dbReference type="InterPro" id="IPR007373">
    <property type="entry name" value="Thiamin_PyroPKinase_B1-bd"/>
</dbReference>
<reference evidence="9" key="1">
    <citation type="journal article" date="2014" name="Genome Announc.">
        <title>Draft genome sequence of Rhodosporidium toruloides CECT1137, an oleaginous yeast of biotechnological interest.</title>
        <authorList>
            <person name="Morin N."/>
            <person name="Calcas X."/>
            <person name="Devillers H."/>
            <person name="Durrens P."/>
            <person name="Sherman D.J."/>
            <person name="Nicaud J.-M."/>
            <person name="Neuveglise C."/>
        </authorList>
    </citation>
    <scope>NUCLEOTIDE SEQUENCE</scope>
    <source>
        <strain evidence="9">CECT1137</strain>
    </source>
</reference>
<keyword evidence="4 7" id="KW-0547">Nucleotide-binding</keyword>
<dbReference type="PANTHER" id="PTHR13622:SF8">
    <property type="entry name" value="THIAMIN PYROPHOSPHOKINASE 1"/>
    <property type="match status" value="1"/>
</dbReference>